<evidence type="ECO:0000256" key="6">
    <source>
        <dbReference type="PROSITE-ProRule" id="PRU01091"/>
    </source>
</evidence>
<organism evidence="8 9">
    <name type="scientific">Streptomyces monashensis</name>
    <dbReference type="NCBI Taxonomy" id="1678012"/>
    <lineage>
        <taxon>Bacteria</taxon>
        <taxon>Bacillati</taxon>
        <taxon>Actinomycetota</taxon>
        <taxon>Actinomycetes</taxon>
        <taxon>Kitasatosporales</taxon>
        <taxon>Streptomycetaceae</taxon>
        <taxon>Streptomyces</taxon>
    </lineage>
</organism>
<keyword evidence="9" id="KW-1185">Reference proteome</keyword>
<evidence type="ECO:0000259" key="7">
    <source>
        <dbReference type="PROSITE" id="PS51755"/>
    </source>
</evidence>
<evidence type="ECO:0000256" key="3">
    <source>
        <dbReference type="ARBA" id="ARBA00023015"/>
    </source>
</evidence>
<reference evidence="8 9" key="1">
    <citation type="submission" date="2016-10" db="EMBL/GenBank/DDBJ databases">
        <title>Genome sequence of Streptomyces sp. MUSC 1.</title>
        <authorList>
            <person name="Lee L.-H."/>
            <person name="Ser H.-L."/>
            <person name="Law J.W.-F."/>
        </authorList>
    </citation>
    <scope>NUCLEOTIDE SEQUENCE [LARGE SCALE GENOMIC DNA]</scope>
    <source>
        <strain evidence="8 9">MUSC 1</strain>
    </source>
</reference>
<evidence type="ECO:0000256" key="5">
    <source>
        <dbReference type="ARBA" id="ARBA00023163"/>
    </source>
</evidence>
<dbReference type="Pfam" id="PF00486">
    <property type="entry name" value="Trans_reg_C"/>
    <property type="match status" value="1"/>
</dbReference>
<dbReference type="SUPFAM" id="SSF52540">
    <property type="entry name" value="P-loop containing nucleoside triphosphate hydrolases"/>
    <property type="match status" value="1"/>
</dbReference>
<evidence type="ECO:0000313" key="8">
    <source>
        <dbReference type="EMBL" id="OIJ89366.1"/>
    </source>
</evidence>
<dbReference type="InterPro" id="IPR027417">
    <property type="entry name" value="P-loop_NTPase"/>
</dbReference>
<dbReference type="EMBL" id="MLYO01000097">
    <property type="protein sequence ID" value="OIJ89366.1"/>
    <property type="molecule type" value="Genomic_DNA"/>
</dbReference>
<comment type="caution">
    <text evidence="8">The sequence shown here is derived from an EMBL/GenBank/DDBJ whole genome shotgun (WGS) entry which is preliminary data.</text>
</comment>
<dbReference type="Pfam" id="PF03704">
    <property type="entry name" value="BTAD"/>
    <property type="match status" value="1"/>
</dbReference>
<dbReference type="InterPro" id="IPR001867">
    <property type="entry name" value="OmpR/PhoB-type_DNA-bd"/>
</dbReference>
<evidence type="ECO:0000313" key="9">
    <source>
        <dbReference type="Proteomes" id="UP000179642"/>
    </source>
</evidence>
<evidence type="ECO:0000256" key="4">
    <source>
        <dbReference type="ARBA" id="ARBA00023125"/>
    </source>
</evidence>
<sequence length="1147" mass="123933">MVRDLEQGRTGRPHPSSLNRLCTSLGLEADLVARTEPETISAQPPSTTAADGATGVLELLVLGSFEVRRGGASVKLPNGKRRLLLAILALNAGKAVHQDTLVDLLWGDAPPARAHRLLGEYVRTTRQALTPSEPECIDRVGRGFRLNKDLIRRDVDEFLELSELGRLALGTKSYEQAVELTGRALRLWRGTVLQDIDALRDLPELTALLRKRIRTALDLADAHAARGSFGEALDQLEPLAERDPFNESIQARVLVTLARSGQQAEALSRYHALSALLNRELGLRPGPELVEAQRRILNNEVDYEPAANPGLLMTPPAVPQQLPPDTALFTGRECELAALRERIESALADTDARTPTIVAMDGMAGIGKTTLALRAAHLVADRYPDGHLFVDLRGHNTDLPPRTSTEVLAELLPVLGVPLKLIPEDVEARSALYRNRLAGSRTLVVLDDASSADQIRHLLPSSTGCLVLVTSRRGLISLDEAYRLTLRALPDADGYRLLARGAAAGWRSEETEALQELARLCGGLPLALRIVRALLHRRRVFAAGALKERLQNGLTSQEPLSAFDDGERSLRSVFDLSYQVLRRRHRQLFRVLGLMPGPDIDVHGAAALAEIPVDSAQDLLSDLADHNLLVETEPGRFHFHDLLKLDAWTRALEAGENVAEAESRLVDYFEAAARRADGVIRYGEAPPCEGADVGVVEGPRIDTREHAMEWMRAEIMNLLAVARLAVASGNHPVVLSLSASLHQFLQTSGPWSGAVELQAAAVEAARHGDDPRAMASTLARLGAIRRLTGDISGAVESFEAALLSLAPNTAESMVGPILGQLGEAYLLTADYPRASEALRASLAAHTKSGDWASRAEALIRLSQLTLSRSPDPLDALPDLCEALTSYTTIGDPKGQAYALSELGEIYRICGNYASADRALQDSLRHSRTATDPMTQALTLLRLGLLRHFMDDPSTAFRDIREAFSIYEHLGSLAGMASSLACSGTVQAGGGDHKAALESFTKAGEHFAACGNERGRMASVMYAAESRYQIEDRSTAVADVNATVEHFQAVDDVVNEAYAISLKASFVLDAGDVDSAVSLYLRAVDLAKSSRRVQTQLAALRGLSKAHVARGETADGLCALEAAVRLCHELSLPEEPSVRAELAALRAT</sequence>
<dbReference type="InterPro" id="IPR005158">
    <property type="entry name" value="BTAD"/>
</dbReference>
<comment type="similarity">
    <text evidence="1">Belongs to the AfsR/DnrI/RedD regulatory family.</text>
</comment>
<protein>
    <recommendedName>
        <fullName evidence="7">OmpR/PhoB-type domain-containing protein</fullName>
    </recommendedName>
</protein>
<dbReference type="PROSITE" id="PS51755">
    <property type="entry name" value="OMPR_PHOB"/>
    <property type="match status" value="1"/>
</dbReference>
<dbReference type="InterPro" id="IPR036388">
    <property type="entry name" value="WH-like_DNA-bd_sf"/>
</dbReference>
<dbReference type="SUPFAM" id="SSF48452">
    <property type="entry name" value="TPR-like"/>
    <property type="match status" value="3"/>
</dbReference>
<dbReference type="SMART" id="SM01043">
    <property type="entry name" value="BTAD"/>
    <property type="match status" value="1"/>
</dbReference>
<keyword evidence="5" id="KW-0804">Transcription</keyword>
<gene>
    <name evidence="8" type="ORF">BIV23_41615</name>
</gene>
<proteinExistence type="inferred from homology"/>
<dbReference type="InterPro" id="IPR011990">
    <property type="entry name" value="TPR-like_helical_dom_sf"/>
</dbReference>
<dbReference type="GO" id="GO:0003677">
    <property type="term" value="F:DNA binding"/>
    <property type="evidence" value="ECO:0007669"/>
    <property type="project" value="UniProtKB-UniRule"/>
</dbReference>
<keyword evidence="3" id="KW-0805">Transcription regulation</keyword>
<dbReference type="InterPro" id="IPR016032">
    <property type="entry name" value="Sig_transdc_resp-reg_C-effctor"/>
</dbReference>
<dbReference type="Pfam" id="PF00931">
    <property type="entry name" value="NB-ARC"/>
    <property type="match status" value="1"/>
</dbReference>
<dbReference type="PRINTS" id="PR00364">
    <property type="entry name" value="DISEASERSIST"/>
</dbReference>
<evidence type="ECO:0000256" key="2">
    <source>
        <dbReference type="ARBA" id="ARBA00023012"/>
    </source>
</evidence>
<dbReference type="Gene3D" id="1.10.10.10">
    <property type="entry name" value="Winged helix-like DNA-binding domain superfamily/Winged helix DNA-binding domain"/>
    <property type="match status" value="1"/>
</dbReference>
<dbReference type="GO" id="GO:0006355">
    <property type="term" value="P:regulation of DNA-templated transcription"/>
    <property type="evidence" value="ECO:0007669"/>
    <property type="project" value="InterPro"/>
</dbReference>
<dbReference type="PANTHER" id="PTHR35807:SF1">
    <property type="entry name" value="TRANSCRIPTIONAL REGULATOR REDD"/>
    <property type="match status" value="1"/>
</dbReference>
<dbReference type="InterPro" id="IPR051677">
    <property type="entry name" value="AfsR-DnrI-RedD_regulator"/>
</dbReference>
<dbReference type="GO" id="GO:0000160">
    <property type="term" value="P:phosphorelay signal transduction system"/>
    <property type="evidence" value="ECO:0007669"/>
    <property type="project" value="UniProtKB-KW"/>
</dbReference>
<keyword evidence="2" id="KW-0902">Two-component regulatory system</keyword>
<accession>A0A1S2P720</accession>
<dbReference type="Gene3D" id="1.25.40.10">
    <property type="entry name" value="Tetratricopeptide repeat domain"/>
    <property type="match status" value="3"/>
</dbReference>
<dbReference type="InterPro" id="IPR002182">
    <property type="entry name" value="NB-ARC"/>
</dbReference>
<evidence type="ECO:0000256" key="1">
    <source>
        <dbReference type="ARBA" id="ARBA00005820"/>
    </source>
</evidence>
<dbReference type="SMART" id="SM00862">
    <property type="entry name" value="Trans_reg_C"/>
    <property type="match status" value="1"/>
</dbReference>
<dbReference type="SUPFAM" id="SSF46894">
    <property type="entry name" value="C-terminal effector domain of the bipartite response regulators"/>
    <property type="match status" value="1"/>
</dbReference>
<dbReference type="CDD" id="cd15831">
    <property type="entry name" value="BTAD"/>
    <property type="match status" value="1"/>
</dbReference>
<name>A0A1S2P720_9ACTN</name>
<dbReference type="InterPro" id="IPR019734">
    <property type="entry name" value="TPR_rpt"/>
</dbReference>
<dbReference type="SMART" id="SM00028">
    <property type="entry name" value="TPR"/>
    <property type="match status" value="8"/>
</dbReference>
<dbReference type="GO" id="GO:0043531">
    <property type="term" value="F:ADP binding"/>
    <property type="evidence" value="ECO:0007669"/>
    <property type="project" value="InterPro"/>
</dbReference>
<dbReference type="Proteomes" id="UP000179642">
    <property type="component" value="Unassembled WGS sequence"/>
</dbReference>
<keyword evidence="4 6" id="KW-0238">DNA-binding</keyword>
<feature type="DNA-binding region" description="OmpR/PhoB-type" evidence="6">
    <location>
        <begin position="44"/>
        <end position="148"/>
    </location>
</feature>
<dbReference type="PANTHER" id="PTHR35807">
    <property type="entry name" value="TRANSCRIPTIONAL REGULATOR REDD-RELATED"/>
    <property type="match status" value="1"/>
</dbReference>
<dbReference type="AlphaFoldDB" id="A0A1S2P720"/>
<feature type="domain" description="OmpR/PhoB-type" evidence="7">
    <location>
        <begin position="44"/>
        <end position="148"/>
    </location>
</feature>
<dbReference type="Gene3D" id="3.40.50.300">
    <property type="entry name" value="P-loop containing nucleotide triphosphate hydrolases"/>
    <property type="match status" value="1"/>
</dbReference>